<feature type="region of interest" description="Disordered" evidence="1">
    <location>
        <begin position="1"/>
        <end position="29"/>
    </location>
</feature>
<evidence type="ECO:0000259" key="2">
    <source>
        <dbReference type="Pfam" id="PF03108"/>
    </source>
</evidence>
<evidence type="ECO:0000256" key="1">
    <source>
        <dbReference type="SAM" id="MobiDB-lite"/>
    </source>
</evidence>
<evidence type="ECO:0000313" key="3">
    <source>
        <dbReference type="EMBL" id="EEC81764.1"/>
    </source>
</evidence>
<feature type="domain" description="Transposase MuDR plant" evidence="2">
    <location>
        <begin position="70"/>
        <end position="121"/>
    </location>
</feature>
<dbReference type="AlphaFoldDB" id="B8B8I4"/>
<keyword evidence="4" id="KW-1185">Reference proteome</keyword>
<accession>B8B8I4</accession>
<dbReference type="EMBL" id="CM000132">
    <property type="protein sequence ID" value="EEC81764.1"/>
    <property type="molecule type" value="Genomic_DNA"/>
</dbReference>
<dbReference type="Pfam" id="PF03108">
    <property type="entry name" value="DBD_Tnp_Mut"/>
    <property type="match status" value="1"/>
</dbReference>
<dbReference type="PANTHER" id="PTHR31973:SF191">
    <property type="entry name" value="OS05G0489400 PROTEIN"/>
    <property type="match status" value="1"/>
</dbReference>
<feature type="compositionally biased region" description="Basic and acidic residues" evidence="1">
    <location>
        <begin position="1"/>
        <end position="15"/>
    </location>
</feature>
<protein>
    <recommendedName>
        <fullName evidence="2">Transposase MuDR plant domain-containing protein</fullName>
    </recommendedName>
</protein>
<dbReference type="STRING" id="39946.B8B8I4"/>
<dbReference type="PANTHER" id="PTHR31973">
    <property type="entry name" value="POLYPROTEIN, PUTATIVE-RELATED"/>
    <property type="match status" value="1"/>
</dbReference>
<feature type="compositionally biased region" description="Acidic residues" evidence="1">
    <location>
        <begin position="16"/>
        <end position="29"/>
    </location>
</feature>
<evidence type="ECO:0000313" key="4">
    <source>
        <dbReference type="Proteomes" id="UP000007015"/>
    </source>
</evidence>
<reference evidence="3 4" key="1">
    <citation type="journal article" date="2005" name="PLoS Biol.">
        <title>The genomes of Oryza sativa: a history of duplications.</title>
        <authorList>
            <person name="Yu J."/>
            <person name="Wang J."/>
            <person name="Lin W."/>
            <person name="Li S."/>
            <person name="Li H."/>
            <person name="Zhou J."/>
            <person name="Ni P."/>
            <person name="Dong W."/>
            <person name="Hu S."/>
            <person name="Zeng C."/>
            <person name="Zhang J."/>
            <person name="Zhang Y."/>
            <person name="Li R."/>
            <person name="Xu Z."/>
            <person name="Li S."/>
            <person name="Li X."/>
            <person name="Zheng H."/>
            <person name="Cong L."/>
            <person name="Lin L."/>
            <person name="Yin J."/>
            <person name="Geng J."/>
            <person name="Li G."/>
            <person name="Shi J."/>
            <person name="Liu J."/>
            <person name="Lv H."/>
            <person name="Li J."/>
            <person name="Wang J."/>
            <person name="Deng Y."/>
            <person name="Ran L."/>
            <person name="Shi X."/>
            <person name="Wang X."/>
            <person name="Wu Q."/>
            <person name="Li C."/>
            <person name="Ren X."/>
            <person name="Wang J."/>
            <person name="Wang X."/>
            <person name="Li D."/>
            <person name="Liu D."/>
            <person name="Zhang X."/>
            <person name="Ji Z."/>
            <person name="Zhao W."/>
            <person name="Sun Y."/>
            <person name="Zhang Z."/>
            <person name="Bao J."/>
            <person name="Han Y."/>
            <person name="Dong L."/>
            <person name="Ji J."/>
            <person name="Chen P."/>
            <person name="Wu S."/>
            <person name="Liu J."/>
            <person name="Xiao Y."/>
            <person name="Bu D."/>
            <person name="Tan J."/>
            <person name="Yang L."/>
            <person name="Ye C."/>
            <person name="Zhang J."/>
            <person name="Xu J."/>
            <person name="Zhou Y."/>
            <person name="Yu Y."/>
            <person name="Zhang B."/>
            <person name="Zhuang S."/>
            <person name="Wei H."/>
            <person name="Liu B."/>
            <person name="Lei M."/>
            <person name="Yu H."/>
            <person name="Li Y."/>
            <person name="Xu H."/>
            <person name="Wei S."/>
            <person name="He X."/>
            <person name="Fang L."/>
            <person name="Zhang Z."/>
            <person name="Zhang Y."/>
            <person name="Huang X."/>
            <person name="Su Z."/>
            <person name="Tong W."/>
            <person name="Li J."/>
            <person name="Tong Z."/>
            <person name="Li S."/>
            <person name="Ye J."/>
            <person name="Wang L."/>
            <person name="Fang L."/>
            <person name="Lei T."/>
            <person name="Chen C."/>
            <person name="Chen H."/>
            <person name="Xu Z."/>
            <person name="Li H."/>
            <person name="Huang H."/>
            <person name="Zhang F."/>
            <person name="Xu H."/>
            <person name="Li N."/>
            <person name="Zhao C."/>
            <person name="Li S."/>
            <person name="Dong L."/>
            <person name="Huang Y."/>
            <person name="Li L."/>
            <person name="Xi Y."/>
            <person name="Qi Q."/>
            <person name="Li W."/>
            <person name="Zhang B."/>
            <person name="Hu W."/>
            <person name="Zhang Y."/>
            <person name="Tian X."/>
            <person name="Jiao Y."/>
            <person name="Liang X."/>
            <person name="Jin J."/>
            <person name="Gao L."/>
            <person name="Zheng W."/>
            <person name="Hao B."/>
            <person name="Liu S."/>
            <person name="Wang W."/>
            <person name="Yuan L."/>
            <person name="Cao M."/>
            <person name="McDermott J."/>
            <person name="Samudrala R."/>
            <person name="Wang J."/>
            <person name="Wong G.K."/>
            <person name="Yang H."/>
        </authorList>
    </citation>
    <scope>NUCLEOTIDE SEQUENCE [LARGE SCALE GENOMIC DNA]</scope>
    <source>
        <strain evidence="4">cv. 93-11</strain>
    </source>
</reference>
<dbReference type="Proteomes" id="UP000007015">
    <property type="component" value="Chromosome 7"/>
</dbReference>
<dbReference type="Gramene" id="BGIOSGA025425-TA">
    <property type="protein sequence ID" value="BGIOSGA025425-PA"/>
    <property type="gene ID" value="BGIOSGA025425"/>
</dbReference>
<dbReference type="HOGENOM" id="CLU_1247140_0_0_1"/>
<gene>
    <name evidence="3" type="ORF">OsI_25447</name>
</gene>
<proteinExistence type="predicted"/>
<organism evidence="3 4">
    <name type="scientific">Oryza sativa subsp. indica</name>
    <name type="common">Rice</name>
    <dbReference type="NCBI Taxonomy" id="39946"/>
    <lineage>
        <taxon>Eukaryota</taxon>
        <taxon>Viridiplantae</taxon>
        <taxon>Streptophyta</taxon>
        <taxon>Embryophyta</taxon>
        <taxon>Tracheophyta</taxon>
        <taxon>Spermatophyta</taxon>
        <taxon>Magnoliopsida</taxon>
        <taxon>Liliopsida</taxon>
        <taxon>Poales</taxon>
        <taxon>Poaceae</taxon>
        <taxon>BOP clade</taxon>
        <taxon>Oryzoideae</taxon>
        <taxon>Oryzeae</taxon>
        <taxon>Oryzinae</taxon>
        <taxon>Oryza</taxon>
        <taxon>Oryza sativa</taxon>
    </lineage>
</organism>
<sequence>MSQKVCDDQVAKGDKIDDEDDSELDPDFIDSDYEVDKGDDDVFDNCVDQTENAEASKQVVELPGCDPDDEVRRAIKQYSVKNRVAIRFARNTKKRIEAKCAEECPWMLNASEDSRTKCFMIKQYVDGHKCQKEWELNYVTARYLANRYIESFRDNDKMTLKSFAKVVQKDLNVTPSIYKLGRARRLAMEAIHGDEIAQYDMLWDYGQELRTSNPRSKFFLNL</sequence>
<dbReference type="InterPro" id="IPR004332">
    <property type="entry name" value="Transposase_MuDR"/>
</dbReference>
<name>B8B8I4_ORYSI</name>
<dbReference type="OMA" id="IMPKNDS"/>